<evidence type="ECO:0000259" key="1">
    <source>
        <dbReference type="Pfam" id="PF00501"/>
    </source>
</evidence>
<dbReference type="Proteomes" id="UP000295680">
    <property type="component" value="Unassembled WGS sequence"/>
</dbReference>
<dbReference type="Pfam" id="PF13193">
    <property type="entry name" value="AMP-binding_C"/>
    <property type="match status" value="1"/>
</dbReference>
<dbReference type="InterPro" id="IPR020845">
    <property type="entry name" value="AMP-binding_CS"/>
</dbReference>
<dbReference type="SUPFAM" id="SSF56801">
    <property type="entry name" value="Acetyl-CoA synthetase-like"/>
    <property type="match status" value="1"/>
</dbReference>
<dbReference type="Pfam" id="PF00501">
    <property type="entry name" value="AMP-binding"/>
    <property type="match status" value="1"/>
</dbReference>
<protein>
    <submittedName>
        <fullName evidence="3">Crotonobetaine/carnitine-CoA ligase</fullName>
    </submittedName>
</protein>
<dbReference type="GO" id="GO:0016878">
    <property type="term" value="F:acid-thiol ligase activity"/>
    <property type="evidence" value="ECO:0007669"/>
    <property type="project" value="UniProtKB-ARBA"/>
</dbReference>
<reference evidence="3 4" key="1">
    <citation type="submission" date="2019-03" db="EMBL/GenBank/DDBJ databases">
        <title>Genomic Encyclopedia of Type Strains, Phase IV (KMG-IV): sequencing the most valuable type-strain genomes for metagenomic binning, comparative biology and taxonomic classification.</title>
        <authorList>
            <person name="Goeker M."/>
        </authorList>
    </citation>
    <scope>NUCLEOTIDE SEQUENCE [LARGE SCALE GENOMIC DNA]</scope>
    <source>
        <strain evidence="3 4">DSM 45934</strain>
    </source>
</reference>
<dbReference type="OrthoDB" id="2579187at2"/>
<evidence type="ECO:0000313" key="3">
    <source>
        <dbReference type="EMBL" id="TCO62109.1"/>
    </source>
</evidence>
<dbReference type="InterPro" id="IPR050237">
    <property type="entry name" value="ATP-dep_AMP-bd_enzyme"/>
</dbReference>
<dbReference type="PANTHER" id="PTHR43767">
    <property type="entry name" value="LONG-CHAIN-FATTY-ACID--COA LIGASE"/>
    <property type="match status" value="1"/>
</dbReference>
<dbReference type="PANTHER" id="PTHR43767:SF1">
    <property type="entry name" value="NONRIBOSOMAL PEPTIDE SYNTHASE PES1 (EUROFUNG)-RELATED"/>
    <property type="match status" value="1"/>
</dbReference>
<dbReference type="Gene3D" id="3.30.300.30">
    <property type="match status" value="1"/>
</dbReference>
<gene>
    <name evidence="3" type="ORF">EV192_102246</name>
</gene>
<evidence type="ECO:0000313" key="4">
    <source>
        <dbReference type="Proteomes" id="UP000295680"/>
    </source>
</evidence>
<comment type="caution">
    <text evidence="3">The sequence shown here is derived from an EMBL/GenBank/DDBJ whole genome shotgun (WGS) entry which is preliminary data.</text>
</comment>
<feature type="domain" description="AMP-binding enzyme C-terminal" evidence="2">
    <location>
        <begin position="430"/>
        <end position="505"/>
    </location>
</feature>
<name>A0A4R2JY06_9PSEU</name>
<accession>A0A4R2JY06</accession>
<keyword evidence="3" id="KW-0436">Ligase</keyword>
<dbReference type="PROSITE" id="PS00455">
    <property type="entry name" value="AMP_BINDING"/>
    <property type="match status" value="1"/>
</dbReference>
<dbReference type="Gene3D" id="3.40.50.12780">
    <property type="entry name" value="N-terminal domain of ligase-like"/>
    <property type="match status" value="1"/>
</dbReference>
<dbReference type="InterPro" id="IPR045851">
    <property type="entry name" value="AMP-bd_C_sf"/>
</dbReference>
<evidence type="ECO:0000259" key="2">
    <source>
        <dbReference type="Pfam" id="PF13193"/>
    </source>
</evidence>
<feature type="domain" description="AMP-dependent synthetase/ligase" evidence="1">
    <location>
        <begin position="19"/>
        <end position="380"/>
    </location>
</feature>
<dbReference type="EMBL" id="SLWS01000002">
    <property type="protein sequence ID" value="TCO62109.1"/>
    <property type="molecule type" value="Genomic_DNA"/>
</dbReference>
<proteinExistence type="predicted"/>
<dbReference type="InterPro" id="IPR042099">
    <property type="entry name" value="ANL_N_sf"/>
</dbReference>
<dbReference type="InterPro" id="IPR025110">
    <property type="entry name" value="AMP-bd_C"/>
</dbReference>
<keyword evidence="4" id="KW-1185">Reference proteome</keyword>
<dbReference type="InterPro" id="IPR000873">
    <property type="entry name" value="AMP-dep_synth/lig_dom"/>
</dbReference>
<dbReference type="RefSeq" id="WP_132113631.1">
    <property type="nucleotide sequence ID" value="NZ_SLWS01000002.1"/>
</dbReference>
<dbReference type="AlphaFoldDB" id="A0A4R2JY06"/>
<organism evidence="3 4">
    <name type="scientific">Actinocrispum wychmicini</name>
    <dbReference type="NCBI Taxonomy" id="1213861"/>
    <lineage>
        <taxon>Bacteria</taxon>
        <taxon>Bacillati</taxon>
        <taxon>Actinomycetota</taxon>
        <taxon>Actinomycetes</taxon>
        <taxon>Pseudonocardiales</taxon>
        <taxon>Pseudonocardiaceae</taxon>
        <taxon>Actinocrispum</taxon>
    </lineage>
</organism>
<sequence length="541" mass="59237">MTHDPRFPDRDECTVPGLLRRRAREQPDDPYATFTDTGEEWSFMDAYAAARAAARGLRQLGVVVGDRVLAWLPNGAEVLRVWFGANLLGAAFVPMNLAYRGAILEHVIRISQAKVLVVHATLLDRLADVDLAGLEVAVVVGPGPPSPELLVATAPFELLTGDGAGFTEPETPVEPWDTQCVVFTSGTTGPSKGVLCSHLHQYETVRAVADNFRPGERSLIALPLYHAGATQDAYAALVIGGSFVVCPRFRTEEFWDVVRAECVTVVTLLGAMARFLLSRPESPDDADNPLRTVFLVPFTEDGARLRDRFGVDVYTVFNMTEVSAPIVSARNPDRVGSCGRARAGVTLRLVDEHDRPVPIGEVGELIVRTDTPWAMSHGYLGMPAETAHAWRNGWFHTGDAFRCDAAGDYFFVDRMKDAIRRRGENISSFEVEADVAAHPDVQDAAAVPVPSADTENDVLVVVTAVPGRTIDPEALTRWLIPRMPHFMVPRYVRVVDTLPRTPTNKVRKYLLRQDGVTPDTWDRATSGLVLGGTRTEAHDAV</sequence>